<feature type="transmembrane region" description="Helical" evidence="1">
    <location>
        <begin position="116"/>
        <end position="134"/>
    </location>
</feature>
<feature type="transmembrane region" description="Helical" evidence="1">
    <location>
        <begin position="215"/>
        <end position="241"/>
    </location>
</feature>
<comment type="caution">
    <text evidence="2">The sequence shown here is derived from an EMBL/GenBank/DDBJ whole genome shotgun (WGS) entry which is preliminary data.</text>
</comment>
<dbReference type="Proteomes" id="UP000887458">
    <property type="component" value="Unassembled WGS sequence"/>
</dbReference>
<feature type="transmembrane region" description="Helical" evidence="1">
    <location>
        <begin position="155"/>
        <end position="178"/>
    </location>
</feature>
<feature type="transmembrane region" description="Helical" evidence="1">
    <location>
        <begin position="184"/>
        <end position="203"/>
    </location>
</feature>
<keyword evidence="3" id="KW-1185">Reference proteome</keyword>
<feature type="transmembrane region" description="Helical" evidence="1">
    <location>
        <begin position="12"/>
        <end position="36"/>
    </location>
</feature>
<reference evidence="2 3" key="2">
    <citation type="journal article" date="2022" name="Mol. Biol. Evol.">
        <title>Comparative Genomics Reveals Insights into the Divergent Evolution of Astigmatic Mites and Household Pest Adaptations.</title>
        <authorList>
            <person name="Xiong Q."/>
            <person name="Wan A.T."/>
            <person name="Liu X."/>
            <person name="Fung C.S."/>
            <person name="Xiao X."/>
            <person name="Malainual N."/>
            <person name="Hou J."/>
            <person name="Wang L."/>
            <person name="Wang M."/>
            <person name="Yang K.Y."/>
            <person name="Cui Y."/>
            <person name="Leung E.L."/>
            <person name="Nong W."/>
            <person name="Shin S.K."/>
            <person name="Au S.W."/>
            <person name="Jeong K.Y."/>
            <person name="Chew F.T."/>
            <person name="Hui J.H."/>
            <person name="Leung T.F."/>
            <person name="Tungtrongchitr A."/>
            <person name="Zhong N."/>
            <person name="Liu Z."/>
            <person name="Tsui S.K."/>
        </authorList>
    </citation>
    <scope>NUCLEOTIDE SEQUENCE [LARGE SCALE GENOMIC DNA]</scope>
    <source>
        <strain evidence="2">Derp</strain>
    </source>
</reference>
<name>A0ABQ8IUC4_DERPT</name>
<feature type="transmembrane region" description="Helical" evidence="1">
    <location>
        <begin position="56"/>
        <end position="78"/>
    </location>
</feature>
<protein>
    <submittedName>
        <fullName evidence="2">Uncharacterized protein</fullName>
    </submittedName>
</protein>
<evidence type="ECO:0000313" key="2">
    <source>
        <dbReference type="EMBL" id="KAH9413916.1"/>
    </source>
</evidence>
<feature type="transmembrane region" description="Helical" evidence="1">
    <location>
        <begin position="290"/>
        <end position="306"/>
    </location>
</feature>
<proteinExistence type="predicted"/>
<evidence type="ECO:0000313" key="3">
    <source>
        <dbReference type="Proteomes" id="UP000887458"/>
    </source>
</evidence>
<keyword evidence="1" id="KW-1133">Transmembrane helix</keyword>
<keyword evidence="1" id="KW-0472">Membrane</keyword>
<reference evidence="2 3" key="1">
    <citation type="journal article" date="2018" name="J. Allergy Clin. Immunol.">
        <title>High-quality assembly of Dermatophagoides pteronyssinus genome and transcriptome reveals a wide range of novel allergens.</title>
        <authorList>
            <person name="Liu X.Y."/>
            <person name="Yang K.Y."/>
            <person name="Wang M.Q."/>
            <person name="Kwok J.S."/>
            <person name="Zeng X."/>
            <person name="Yang Z."/>
            <person name="Xiao X.J."/>
            <person name="Lau C.P."/>
            <person name="Li Y."/>
            <person name="Huang Z.M."/>
            <person name="Ba J.G."/>
            <person name="Yim A.K."/>
            <person name="Ouyang C.Y."/>
            <person name="Ngai S.M."/>
            <person name="Chan T.F."/>
            <person name="Leung E.L."/>
            <person name="Liu L."/>
            <person name="Liu Z.G."/>
            <person name="Tsui S.K."/>
        </authorList>
    </citation>
    <scope>NUCLEOTIDE SEQUENCE [LARGE SCALE GENOMIC DNA]</scope>
    <source>
        <strain evidence="2">Derp</strain>
    </source>
</reference>
<feature type="transmembrane region" description="Helical" evidence="1">
    <location>
        <begin position="261"/>
        <end position="283"/>
    </location>
</feature>
<feature type="transmembrane region" description="Helical" evidence="1">
    <location>
        <begin position="318"/>
        <end position="336"/>
    </location>
</feature>
<keyword evidence="1" id="KW-0812">Transmembrane</keyword>
<sequence length="347" mass="39283">MTQTAGFSCRKWTIIGLCSLLLIVKAIAICVFVADFDSNIDKINQDKKPWEKLTKFHAIVSVVLPNVVYVIVSLIGICGAIKESFCLSTTFCVLFVYPAIKMIIDLSNDSKYWYEFIVIAVLAAAEIYFVIDLFKDRSKLTKIYLDIIATKTTAFIVLIIFNTISISITLIGLFGAIFEHYCSSIIFTILYSFTLVGVICELFKNSNYIYEFFLVFLLWTLVAIFSVVILEKIITLISFLAKKNDYVKEIQLNEDVTLSKTQALIIVVISELITIAILIMGLIGALRQKFCLSLTFCIFFGLSMIKSVVDLSVGDQNIFIFIGLLIFFILDALFVYELRKLRSKQIN</sequence>
<dbReference type="EMBL" id="NJHN03000117">
    <property type="protein sequence ID" value="KAH9413916.1"/>
    <property type="molecule type" value="Genomic_DNA"/>
</dbReference>
<feature type="transmembrane region" description="Helical" evidence="1">
    <location>
        <begin position="85"/>
        <end position="104"/>
    </location>
</feature>
<evidence type="ECO:0000256" key="1">
    <source>
        <dbReference type="SAM" id="Phobius"/>
    </source>
</evidence>
<accession>A0ABQ8IUC4</accession>
<organism evidence="2 3">
    <name type="scientific">Dermatophagoides pteronyssinus</name>
    <name type="common">European house dust mite</name>
    <dbReference type="NCBI Taxonomy" id="6956"/>
    <lineage>
        <taxon>Eukaryota</taxon>
        <taxon>Metazoa</taxon>
        <taxon>Ecdysozoa</taxon>
        <taxon>Arthropoda</taxon>
        <taxon>Chelicerata</taxon>
        <taxon>Arachnida</taxon>
        <taxon>Acari</taxon>
        <taxon>Acariformes</taxon>
        <taxon>Sarcoptiformes</taxon>
        <taxon>Astigmata</taxon>
        <taxon>Psoroptidia</taxon>
        <taxon>Analgoidea</taxon>
        <taxon>Pyroglyphidae</taxon>
        <taxon>Dermatophagoidinae</taxon>
        <taxon>Dermatophagoides</taxon>
    </lineage>
</organism>
<gene>
    <name evidence="2" type="ORF">DERP_009515</name>
</gene>